<sequence>MKRGAVGAMRAGAVVLGVVLAFFAAPLAQAQEGKGGVELAETAGTDAGLQAWIAGFRPRALAMGISEATFDQAFRGVAFNAQVIDRDRHQAEFTKTIWAYLDIATSDDRVNAGRKALQAHGPLLQRIEDTYGVDKHILLAVWGLETSYGAVRGNYGLIEALASLAYDGRRRSFFETELLAALKIVQSGDARLEEMICSWAGATGHTQFMPSSYLAHAVDFNGDGRRDIWGDDPADALASTAAYLRHFGWQAGQHWGLEVNLPAGFDYELTGSFVKKPVAEWRALGVRPAAGGDLPEDGAGSVLLPAGARGAAFLVFHNFTAIEAYNPADAYVIGVGHLADRIAGGPPIQAAWPREDRLLTPDERLELQALLARAGFYADAVDGRIGPNTVAGVKAFQRANGLVPDGYASLDILTRLR</sequence>
<feature type="chain" id="PRO_5002991286" evidence="1">
    <location>
        <begin position="31"/>
        <end position="417"/>
    </location>
</feature>
<keyword evidence="5" id="KW-1185">Reference proteome</keyword>
<dbReference type="GO" id="GO:0008933">
    <property type="term" value="F:peptidoglycan lytic transglycosylase activity"/>
    <property type="evidence" value="ECO:0007669"/>
    <property type="project" value="TreeGrafter"/>
</dbReference>
<dbReference type="STRING" id="371731.Rsw2DRAFT_0115"/>
<dbReference type="InterPro" id="IPR036365">
    <property type="entry name" value="PGBD-like_sf"/>
</dbReference>
<dbReference type="InterPro" id="IPR036366">
    <property type="entry name" value="PGBDSf"/>
</dbReference>
<dbReference type="Pfam" id="PF01471">
    <property type="entry name" value="PG_binding_1"/>
    <property type="match status" value="1"/>
</dbReference>
<feature type="signal peptide" evidence="1">
    <location>
        <begin position="1"/>
        <end position="30"/>
    </location>
</feature>
<dbReference type="PANTHER" id="PTHR30163">
    <property type="entry name" value="MEMBRANE-BOUND LYTIC MUREIN TRANSGLYCOSYLASE B"/>
    <property type="match status" value="1"/>
</dbReference>
<dbReference type="SUPFAM" id="SSF53955">
    <property type="entry name" value="Lysozyme-like"/>
    <property type="match status" value="1"/>
</dbReference>
<comment type="caution">
    <text evidence="4">The sequence shown here is derived from an EMBL/GenBank/DDBJ whole genome shotgun (WGS) entry which is preliminary data.</text>
</comment>
<feature type="domain" description="Peptidoglycan binding-like" evidence="2">
    <location>
        <begin position="362"/>
        <end position="416"/>
    </location>
</feature>
<dbReference type="GO" id="GO:0009253">
    <property type="term" value="P:peptidoglycan catabolic process"/>
    <property type="evidence" value="ECO:0007669"/>
    <property type="project" value="TreeGrafter"/>
</dbReference>
<dbReference type="Proteomes" id="UP000010121">
    <property type="component" value="Unassembled WGS sequence"/>
</dbReference>
<dbReference type="FunFam" id="1.10.8.350:FF:000001">
    <property type="entry name" value="Lytic murein transglycosylase B"/>
    <property type="match status" value="1"/>
</dbReference>
<dbReference type="InterPro" id="IPR031304">
    <property type="entry name" value="SLT_2"/>
</dbReference>
<reference evidence="4 5" key="1">
    <citation type="submission" date="2009-08" db="EMBL/GenBank/DDBJ databases">
        <title>The draft genome of Rhodobacter sp. SW2.</title>
        <authorList>
            <consortium name="US DOE Joint Genome Institute (JGI-PGF)"/>
            <person name="Lucas S."/>
            <person name="Copeland A."/>
            <person name="Lapidus A."/>
            <person name="Glavina del Rio T."/>
            <person name="Tice H."/>
            <person name="Bruce D."/>
            <person name="Goodwin L."/>
            <person name="Pitluck S."/>
            <person name="Larimer F."/>
            <person name="Land M.L."/>
            <person name="Hauser L."/>
            <person name="Emerson D."/>
        </authorList>
    </citation>
    <scope>NUCLEOTIDE SEQUENCE [LARGE SCALE GENOMIC DNA]</scope>
    <source>
        <strain evidence="4 5">SW2</strain>
    </source>
</reference>
<dbReference type="AlphaFoldDB" id="C8RWD7"/>
<dbReference type="InterPro" id="IPR002477">
    <property type="entry name" value="Peptidoglycan-bd-like"/>
</dbReference>
<dbReference type="SUPFAM" id="SSF47090">
    <property type="entry name" value="PGBD-like"/>
    <property type="match status" value="1"/>
</dbReference>
<dbReference type="Gene3D" id="1.10.530.10">
    <property type="match status" value="1"/>
</dbReference>
<accession>C8RWD7</accession>
<evidence type="ECO:0000259" key="2">
    <source>
        <dbReference type="Pfam" id="PF01471"/>
    </source>
</evidence>
<evidence type="ECO:0000313" key="4">
    <source>
        <dbReference type="EMBL" id="EEW26880.1"/>
    </source>
</evidence>
<protein>
    <submittedName>
        <fullName evidence="4">Lytic murein transglycosylase</fullName>
    </submittedName>
</protein>
<dbReference type="Pfam" id="PF13406">
    <property type="entry name" value="SLT_2"/>
    <property type="match status" value="1"/>
</dbReference>
<name>C8RWD7_9RHOB</name>
<proteinExistence type="predicted"/>
<dbReference type="eggNOG" id="COG2951">
    <property type="taxonomic scope" value="Bacteria"/>
</dbReference>
<keyword evidence="1" id="KW-0732">Signal</keyword>
<dbReference type="Gene3D" id="1.10.8.350">
    <property type="entry name" value="Bacterial muramidase"/>
    <property type="match status" value="1"/>
</dbReference>
<dbReference type="InterPro" id="IPR043426">
    <property type="entry name" value="MltB-like"/>
</dbReference>
<dbReference type="eggNOG" id="COG3409">
    <property type="taxonomic scope" value="Bacteria"/>
</dbReference>
<evidence type="ECO:0000256" key="1">
    <source>
        <dbReference type="SAM" id="SignalP"/>
    </source>
</evidence>
<evidence type="ECO:0000313" key="5">
    <source>
        <dbReference type="Proteomes" id="UP000010121"/>
    </source>
</evidence>
<dbReference type="InterPro" id="IPR023346">
    <property type="entry name" value="Lysozyme-like_dom_sf"/>
</dbReference>
<gene>
    <name evidence="4" type="ORF">Rsw2DRAFT_0115</name>
</gene>
<dbReference type="Gene3D" id="1.10.101.10">
    <property type="entry name" value="PGBD-like superfamily/PGBD"/>
    <property type="match status" value="1"/>
</dbReference>
<evidence type="ECO:0000259" key="3">
    <source>
        <dbReference type="Pfam" id="PF13406"/>
    </source>
</evidence>
<dbReference type="EMBL" id="ACYY01000001">
    <property type="protein sequence ID" value="EEW26880.1"/>
    <property type="molecule type" value="Genomic_DNA"/>
</dbReference>
<organism evidence="4 5">
    <name type="scientific">Rhodobacter ferrooxidans</name>
    <dbReference type="NCBI Taxonomy" id="371731"/>
    <lineage>
        <taxon>Bacteria</taxon>
        <taxon>Pseudomonadati</taxon>
        <taxon>Pseudomonadota</taxon>
        <taxon>Alphaproteobacteria</taxon>
        <taxon>Rhodobacterales</taxon>
        <taxon>Rhodobacter group</taxon>
        <taxon>Rhodobacter</taxon>
    </lineage>
</organism>
<dbReference type="CDD" id="cd13399">
    <property type="entry name" value="Slt35-like"/>
    <property type="match status" value="1"/>
</dbReference>
<dbReference type="NCBIfam" id="TIGR02283">
    <property type="entry name" value="MltB_2"/>
    <property type="match status" value="1"/>
</dbReference>
<dbReference type="RefSeq" id="WP_008026980.1">
    <property type="nucleotide sequence ID" value="NZ_ACYY01000001.1"/>
</dbReference>
<dbReference type="PANTHER" id="PTHR30163:SF8">
    <property type="entry name" value="LYTIC MUREIN TRANSGLYCOSYLASE"/>
    <property type="match status" value="1"/>
</dbReference>
<feature type="domain" description="Transglycosylase SLT" evidence="3">
    <location>
        <begin position="50"/>
        <end position="340"/>
    </location>
</feature>
<dbReference type="InterPro" id="IPR011970">
    <property type="entry name" value="MltB_2"/>
</dbReference>